<sequence>MNFLYWQCSDNGRRCGWQYCTFGSAFTPQKESEVVTSHLCHADCDSHKSSKCVDHAYYSTTKCGQSPNQSPLQAFLTDCLSGFCRKLPGSASDHLTTCSGPCHVPMGFEAKHLRGVTKIGRNIMSALIPFCASDASPLRHLSEKLSCLTKRAPRSLGDLFGFIWHLNGQLFGSKEPKMQELAAKLYEPFKSGGRSHNIPQFLLGILKTLSTSSSASQSASVLSKSLEYIAPVVPFLYEIFMVKDPTALPVTLYNLKGTTHGSSSVSHANLYSLYNPQCTGQTCGQYIRPLCYSNGATYASRHASSYLSWVLYLSDDLSVSFGEMLDEFNNIDCTKANCKYFSTGQKCSVNHQLGNHGSSDVDCKCDSVVECGGTLPVLYSHSFNFHNAFVLMGGTKGGTDYSGPTKRSCENFHSALTNVLSPDAPLDKLINTIDTFLYVIRWEFFSKLSGFWTIYVCIILYTFFFLLDTLHLRSHLKLTSHVPPLALLTSGKPLPITKLTYIGQ</sequence>
<evidence type="ECO:0000313" key="2">
    <source>
        <dbReference type="EMBL" id="GIX65485.1"/>
    </source>
</evidence>
<dbReference type="AlphaFoldDB" id="A0AAV4LZW3"/>
<dbReference type="EMBL" id="BPLF01000005">
    <property type="protein sequence ID" value="GIX65485.1"/>
    <property type="molecule type" value="Genomic_DNA"/>
</dbReference>
<keyword evidence="1" id="KW-1133">Transmembrane helix</keyword>
<organism evidence="2 3">
    <name type="scientific">Babesia caballi</name>
    <dbReference type="NCBI Taxonomy" id="5871"/>
    <lineage>
        <taxon>Eukaryota</taxon>
        <taxon>Sar</taxon>
        <taxon>Alveolata</taxon>
        <taxon>Apicomplexa</taxon>
        <taxon>Aconoidasida</taxon>
        <taxon>Piroplasmida</taxon>
        <taxon>Babesiidae</taxon>
        <taxon>Babesia</taxon>
    </lineage>
</organism>
<evidence type="ECO:0000313" key="3">
    <source>
        <dbReference type="Proteomes" id="UP001497744"/>
    </source>
</evidence>
<gene>
    <name evidence="2" type="ORF">BcabD6B2_49200</name>
</gene>
<keyword evidence="1" id="KW-0472">Membrane</keyword>
<comment type="caution">
    <text evidence="2">The sequence shown here is derived from an EMBL/GenBank/DDBJ whole genome shotgun (WGS) entry which is preliminary data.</text>
</comment>
<dbReference type="Proteomes" id="UP001497744">
    <property type="component" value="Unassembled WGS sequence"/>
</dbReference>
<proteinExistence type="predicted"/>
<evidence type="ECO:0000256" key="1">
    <source>
        <dbReference type="SAM" id="Phobius"/>
    </source>
</evidence>
<protein>
    <submittedName>
        <fullName evidence="2">Extracellular matrix-binding ebh, putative</fullName>
    </submittedName>
</protein>
<keyword evidence="3" id="KW-1185">Reference proteome</keyword>
<keyword evidence="1" id="KW-0812">Transmembrane</keyword>
<dbReference type="RefSeq" id="XP_067717554.1">
    <property type="nucleotide sequence ID" value="XM_067861453.1"/>
</dbReference>
<dbReference type="GeneID" id="94196966"/>
<name>A0AAV4LZW3_BABCB</name>
<feature type="transmembrane region" description="Helical" evidence="1">
    <location>
        <begin position="449"/>
        <end position="467"/>
    </location>
</feature>
<accession>A0AAV4LZW3</accession>
<reference evidence="2 3" key="1">
    <citation type="submission" date="2021-06" db="EMBL/GenBank/DDBJ databases">
        <title>Genome sequence of Babesia caballi.</title>
        <authorList>
            <person name="Yamagishi J."/>
            <person name="Kidaka T."/>
            <person name="Ochi A."/>
        </authorList>
    </citation>
    <scope>NUCLEOTIDE SEQUENCE [LARGE SCALE GENOMIC DNA]</scope>
    <source>
        <strain evidence="2">USDA-D6B2</strain>
    </source>
</reference>